<dbReference type="HOGENOM" id="CLU_2386744_0_0_1"/>
<keyword evidence="9" id="KW-1185">Reference proteome</keyword>
<dbReference type="PROSITE" id="PS50071">
    <property type="entry name" value="HOMEOBOX_2"/>
    <property type="match status" value="1"/>
</dbReference>
<reference evidence="8 9" key="1">
    <citation type="journal article" date="2013" name="BMC Genomics">
        <title>Genome sequencing and comparative genomics of honey bee microsporidia, Nosema apis reveal novel insights into host-parasite interactions.</title>
        <authorList>
            <person name="Chen Yp."/>
            <person name="Pettis J.S."/>
            <person name="Zhao Y."/>
            <person name="Liu X."/>
            <person name="Tallon L.J."/>
            <person name="Sadzewicz L.D."/>
            <person name="Li R."/>
            <person name="Zheng H."/>
            <person name="Huang S."/>
            <person name="Zhang X."/>
            <person name="Hamilton M.C."/>
            <person name="Pernal S.F."/>
            <person name="Melathopoulos A.P."/>
            <person name="Yan X."/>
            <person name="Evans J.D."/>
        </authorList>
    </citation>
    <scope>NUCLEOTIDE SEQUENCE [LARGE SCALE GENOMIC DNA]</scope>
    <source>
        <strain evidence="8 9">BRL 01</strain>
    </source>
</reference>
<dbReference type="GO" id="GO:0000981">
    <property type="term" value="F:DNA-binding transcription factor activity, RNA polymerase II-specific"/>
    <property type="evidence" value="ECO:0007669"/>
    <property type="project" value="InterPro"/>
</dbReference>
<dbReference type="GO" id="GO:0005634">
    <property type="term" value="C:nucleus"/>
    <property type="evidence" value="ECO:0007669"/>
    <property type="project" value="UniProtKB-SubCell"/>
</dbReference>
<organism evidence="8 9">
    <name type="scientific">Vairimorpha apis BRL 01</name>
    <dbReference type="NCBI Taxonomy" id="1037528"/>
    <lineage>
        <taxon>Eukaryota</taxon>
        <taxon>Fungi</taxon>
        <taxon>Fungi incertae sedis</taxon>
        <taxon>Microsporidia</taxon>
        <taxon>Nosematidae</taxon>
        <taxon>Vairimorpha</taxon>
    </lineage>
</organism>
<keyword evidence="3 5" id="KW-0371">Homeobox</keyword>
<evidence type="ECO:0000256" key="4">
    <source>
        <dbReference type="ARBA" id="ARBA00023242"/>
    </source>
</evidence>
<dbReference type="OrthoDB" id="6159439at2759"/>
<evidence type="ECO:0000259" key="7">
    <source>
        <dbReference type="PROSITE" id="PS50071"/>
    </source>
</evidence>
<dbReference type="PANTHER" id="PTHR24324">
    <property type="entry name" value="HOMEOBOX PROTEIN HHEX"/>
    <property type="match status" value="1"/>
</dbReference>
<keyword evidence="2 5" id="KW-0238">DNA-binding</keyword>
<accession>T0KYX1</accession>
<dbReference type="InterPro" id="IPR001356">
    <property type="entry name" value="HD"/>
</dbReference>
<dbReference type="InterPro" id="IPR009057">
    <property type="entry name" value="Homeodomain-like_sf"/>
</dbReference>
<comment type="subcellular location">
    <subcellularLocation>
        <location evidence="1 5 6">Nucleus</location>
    </subcellularLocation>
</comment>
<feature type="DNA-binding region" description="Homeobox" evidence="5">
    <location>
        <begin position="4"/>
        <end position="63"/>
    </location>
</feature>
<evidence type="ECO:0000256" key="6">
    <source>
        <dbReference type="RuleBase" id="RU000682"/>
    </source>
</evidence>
<evidence type="ECO:0000313" key="8">
    <source>
        <dbReference type="EMBL" id="EQB60437.1"/>
    </source>
</evidence>
<dbReference type="Proteomes" id="UP000053780">
    <property type="component" value="Unassembled WGS sequence"/>
</dbReference>
<dbReference type="Gene3D" id="1.10.10.60">
    <property type="entry name" value="Homeodomain-like"/>
    <property type="match status" value="1"/>
</dbReference>
<protein>
    <submittedName>
        <fullName evidence="8">Homeobox protein hd-9</fullName>
    </submittedName>
</protein>
<dbReference type="VEuPathDB" id="MicrosporidiaDB:NAPIS_ORF01981"/>
<dbReference type="InterPro" id="IPR051000">
    <property type="entry name" value="Homeobox_DNA-bind_prot"/>
</dbReference>
<dbReference type="SMART" id="SM00389">
    <property type="entry name" value="HOX"/>
    <property type="match status" value="1"/>
</dbReference>
<dbReference type="SUPFAM" id="SSF46689">
    <property type="entry name" value="Homeodomain-like"/>
    <property type="match status" value="1"/>
</dbReference>
<evidence type="ECO:0000256" key="5">
    <source>
        <dbReference type="PROSITE-ProRule" id="PRU00108"/>
    </source>
</evidence>
<dbReference type="GO" id="GO:0000978">
    <property type="term" value="F:RNA polymerase II cis-regulatory region sequence-specific DNA binding"/>
    <property type="evidence" value="ECO:0007669"/>
    <property type="project" value="TreeGrafter"/>
</dbReference>
<dbReference type="EMBL" id="KE647286">
    <property type="protein sequence ID" value="EQB60437.1"/>
    <property type="molecule type" value="Genomic_DNA"/>
</dbReference>
<dbReference type="AlphaFoldDB" id="T0KYX1"/>
<evidence type="ECO:0000256" key="2">
    <source>
        <dbReference type="ARBA" id="ARBA00023125"/>
    </source>
</evidence>
<proteinExistence type="predicted"/>
<dbReference type="PROSITE" id="PS00027">
    <property type="entry name" value="HOMEOBOX_1"/>
    <property type="match status" value="1"/>
</dbReference>
<evidence type="ECO:0000256" key="3">
    <source>
        <dbReference type="ARBA" id="ARBA00023155"/>
    </source>
</evidence>
<evidence type="ECO:0000313" key="9">
    <source>
        <dbReference type="Proteomes" id="UP000053780"/>
    </source>
</evidence>
<name>T0KYX1_9MICR</name>
<feature type="domain" description="Homeobox" evidence="7">
    <location>
        <begin position="2"/>
        <end position="62"/>
    </location>
</feature>
<dbReference type="GO" id="GO:0030154">
    <property type="term" value="P:cell differentiation"/>
    <property type="evidence" value="ECO:0007669"/>
    <property type="project" value="TreeGrafter"/>
</dbReference>
<dbReference type="CDD" id="cd00086">
    <property type="entry name" value="homeodomain"/>
    <property type="match status" value="1"/>
</dbReference>
<dbReference type="PANTHER" id="PTHR24324:SF5">
    <property type="entry name" value="HEMATOPOIETICALLY-EXPRESSED HOMEOBOX PROTEIN HHEX"/>
    <property type="match status" value="1"/>
</dbReference>
<evidence type="ECO:0000256" key="1">
    <source>
        <dbReference type="ARBA" id="ARBA00004123"/>
    </source>
</evidence>
<sequence>MLQNADHQERLTHEDKNFLKKYFIINPKPTTLQRTELAMKLNVSKCKIRNWFQNRRAKERWGGSEAVRNDISSNFDIDQVYPFCNSLYIRKDVV</sequence>
<gene>
    <name evidence="8" type="ORF">NAPIS_ORF01981</name>
</gene>
<dbReference type="InterPro" id="IPR017970">
    <property type="entry name" value="Homeobox_CS"/>
</dbReference>
<keyword evidence="4 5" id="KW-0539">Nucleus</keyword>
<dbReference type="Pfam" id="PF00046">
    <property type="entry name" value="Homeodomain"/>
    <property type="match status" value="1"/>
</dbReference>